<gene>
    <name evidence="1" type="ORF">TASK_LOCUS5495</name>
</gene>
<name>A0A0R3W5S8_TAEAS</name>
<evidence type="ECO:0000313" key="2">
    <source>
        <dbReference type="Proteomes" id="UP000282613"/>
    </source>
</evidence>
<dbReference type="WBParaSite" id="TASK_0000549401-mRNA-1">
    <property type="protein sequence ID" value="TASK_0000549401-mRNA-1"/>
    <property type="gene ID" value="TASK_0000549401"/>
</dbReference>
<reference evidence="3" key="1">
    <citation type="submission" date="2017-02" db="UniProtKB">
        <authorList>
            <consortium name="WormBaseParasite"/>
        </authorList>
    </citation>
    <scope>IDENTIFICATION</scope>
</reference>
<sequence length="67" mass="7578">MRKLRACYVVSYYLRLYGEAAASSRFPSSSLLSQCYTQMLRVIAIVLSMVLPKNRGIFAVLPNLSFI</sequence>
<evidence type="ECO:0000313" key="3">
    <source>
        <dbReference type="WBParaSite" id="TASK_0000549401-mRNA-1"/>
    </source>
</evidence>
<dbReference type="AlphaFoldDB" id="A0A0R3W5S8"/>
<proteinExistence type="predicted"/>
<reference evidence="1 2" key="2">
    <citation type="submission" date="2018-11" db="EMBL/GenBank/DDBJ databases">
        <authorList>
            <consortium name="Pathogen Informatics"/>
        </authorList>
    </citation>
    <scope>NUCLEOTIDE SEQUENCE [LARGE SCALE GENOMIC DNA]</scope>
</reference>
<dbReference type="EMBL" id="UYRS01018419">
    <property type="protein sequence ID" value="VDK35183.1"/>
    <property type="molecule type" value="Genomic_DNA"/>
</dbReference>
<organism evidence="3">
    <name type="scientific">Taenia asiatica</name>
    <name type="common">Asian tapeworm</name>
    <dbReference type="NCBI Taxonomy" id="60517"/>
    <lineage>
        <taxon>Eukaryota</taxon>
        <taxon>Metazoa</taxon>
        <taxon>Spiralia</taxon>
        <taxon>Lophotrochozoa</taxon>
        <taxon>Platyhelminthes</taxon>
        <taxon>Cestoda</taxon>
        <taxon>Eucestoda</taxon>
        <taxon>Cyclophyllidea</taxon>
        <taxon>Taeniidae</taxon>
        <taxon>Taenia</taxon>
    </lineage>
</organism>
<protein>
    <submittedName>
        <fullName evidence="3">Secreted protein</fullName>
    </submittedName>
</protein>
<evidence type="ECO:0000313" key="1">
    <source>
        <dbReference type="EMBL" id="VDK35183.1"/>
    </source>
</evidence>
<accession>A0A0R3W5S8</accession>
<dbReference type="Proteomes" id="UP000282613">
    <property type="component" value="Unassembled WGS sequence"/>
</dbReference>
<keyword evidence="2" id="KW-1185">Reference proteome</keyword>